<feature type="region of interest" description="Disordered" evidence="1">
    <location>
        <begin position="44"/>
        <end position="130"/>
    </location>
</feature>
<accession>A0AAE0GS53</accession>
<feature type="region of interest" description="Disordered" evidence="1">
    <location>
        <begin position="148"/>
        <end position="170"/>
    </location>
</feature>
<protein>
    <submittedName>
        <fullName evidence="2">Uncharacterized protein</fullName>
    </submittedName>
</protein>
<evidence type="ECO:0000313" key="3">
    <source>
        <dbReference type="Proteomes" id="UP001190700"/>
    </source>
</evidence>
<feature type="compositionally biased region" description="Gly residues" evidence="1">
    <location>
        <begin position="121"/>
        <end position="130"/>
    </location>
</feature>
<sequence>MRGSTRELGMARPQSCRTDKKSKHSPEQWCTFCKSRQKITEEKHCERLDNSTMDMPPRTASAAPSVTVIVIDSEEGGGAEDKDRGSLDPRPTKRSRKTSSHSTANDTPCKGNTTSKDNGASGAGGLGAGTRGARAVVGASAEAGVVEDELQSLPRHCPTPPSQRARVLDEDEKSCEPWGPWLDLGALAETEQQPLDNDLPMHQRAAPVAPVAPVAPSDSTPGVPTAHHIRRAVPMVQEMPVHPVPPPLLPRDPRLATARTDGTAVPVVQEMPVHPVPPSMVPRDPRPATARTDVTAVPVVQEIPMHLVPLSMVPRDPRLATARTDVTAVPVVQEMPVHPVPPSMVPRDPRLATARTDVTAVPVVQKIPVHPVPLSMEPRDPRLATAVVQQDYCSPMTFEDFNRLLQQDGSSVAQTALSRIAYAFTYPADDVSTLLYAHDFKKTVGITLDTLDAEADFAILLSRPDPLG</sequence>
<dbReference type="AlphaFoldDB" id="A0AAE0GS53"/>
<gene>
    <name evidence="2" type="ORF">CYMTET_9111</name>
</gene>
<proteinExistence type="predicted"/>
<evidence type="ECO:0000256" key="1">
    <source>
        <dbReference type="SAM" id="MobiDB-lite"/>
    </source>
</evidence>
<feature type="compositionally biased region" description="Basic and acidic residues" evidence="1">
    <location>
        <begin position="79"/>
        <end position="91"/>
    </location>
</feature>
<organism evidence="2 3">
    <name type="scientific">Cymbomonas tetramitiformis</name>
    <dbReference type="NCBI Taxonomy" id="36881"/>
    <lineage>
        <taxon>Eukaryota</taxon>
        <taxon>Viridiplantae</taxon>
        <taxon>Chlorophyta</taxon>
        <taxon>Pyramimonadophyceae</taxon>
        <taxon>Pyramimonadales</taxon>
        <taxon>Pyramimonadaceae</taxon>
        <taxon>Cymbomonas</taxon>
    </lineage>
</organism>
<dbReference type="Proteomes" id="UP001190700">
    <property type="component" value="Unassembled WGS sequence"/>
</dbReference>
<feature type="compositionally biased region" description="Polar residues" evidence="1">
    <location>
        <begin position="101"/>
        <end position="118"/>
    </location>
</feature>
<keyword evidence="3" id="KW-1185">Reference proteome</keyword>
<name>A0AAE0GS53_9CHLO</name>
<evidence type="ECO:0000313" key="2">
    <source>
        <dbReference type="EMBL" id="KAK3283182.1"/>
    </source>
</evidence>
<comment type="caution">
    <text evidence="2">The sequence shown here is derived from an EMBL/GenBank/DDBJ whole genome shotgun (WGS) entry which is preliminary data.</text>
</comment>
<feature type="region of interest" description="Disordered" evidence="1">
    <location>
        <begin position="1"/>
        <end position="29"/>
    </location>
</feature>
<reference evidence="2 3" key="1">
    <citation type="journal article" date="2015" name="Genome Biol. Evol.">
        <title>Comparative Genomics of a Bacterivorous Green Alga Reveals Evolutionary Causalities and Consequences of Phago-Mixotrophic Mode of Nutrition.</title>
        <authorList>
            <person name="Burns J.A."/>
            <person name="Paasch A."/>
            <person name="Narechania A."/>
            <person name="Kim E."/>
        </authorList>
    </citation>
    <scope>NUCLEOTIDE SEQUENCE [LARGE SCALE GENOMIC DNA]</scope>
    <source>
        <strain evidence="2 3">PLY_AMNH</strain>
    </source>
</reference>
<dbReference type="EMBL" id="LGRX02002987">
    <property type="protein sequence ID" value="KAK3283182.1"/>
    <property type="molecule type" value="Genomic_DNA"/>
</dbReference>